<feature type="transmembrane region" description="Helical" evidence="1">
    <location>
        <begin position="170"/>
        <end position="191"/>
    </location>
</feature>
<evidence type="ECO:0000313" key="4">
    <source>
        <dbReference type="Proteomes" id="UP001597478"/>
    </source>
</evidence>
<proteinExistence type="predicted"/>
<accession>A0ABW5W4B4</accession>
<dbReference type="PANTHER" id="PTHR19372:SF7">
    <property type="entry name" value="SULFITE OXIDASE, MITOCHONDRIAL"/>
    <property type="match status" value="1"/>
</dbReference>
<feature type="transmembrane region" description="Helical" evidence="1">
    <location>
        <begin position="70"/>
        <end position="90"/>
    </location>
</feature>
<feature type="domain" description="Oxidoreductase molybdopterin-binding" evidence="2">
    <location>
        <begin position="245"/>
        <end position="397"/>
    </location>
</feature>
<dbReference type="InterPro" id="IPR014756">
    <property type="entry name" value="Ig_E-set"/>
</dbReference>
<keyword evidence="1" id="KW-0812">Transmembrane</keyword>
<dbReference type="Pfam" id="PF00174">
    <property type="entry name" value="Oxidored_molyb"/>
    <property type="match status" value="1"/>
</dbReference>
<protein>
    <submittedName>
        <fullName evidence="3">Molybdopterin-dependent oxidoreductase</fullName>
    </submittedName>
</protein>
<feature type="transmembrane region" description="Helical" evidence="1">
    <location>
        <begin position="12"/>
        <end position="34"/>
    </location>
</feature>
<keyword evidence="1" id="KW-1133">Transmembrane helix</keyword>
<dbReference type="PANTHER" id="PTHR19372">
    <property type="entry name" value="SULFITE REDUCTASE"/>
    <property type="match status" value="1"/>
</dbReference>
<dbReference type="RefSeq" id="WP_377387627.1">
    <property type="nucleotide sequence ID" value="NZ_JBHSAN010000008.1"/>
</dbReference>
<feature type="transmembrane region" description="Helical" evidence="1">
    <location>
        <begin position="121"/>
        <end position="141"/>
    </location>
</feature>
<comment type="caution">
    <text evidence="3">The sequence shown here is derived from an EMBL/GenBank/DDBJ whole genome shotgun (WGS) entry which is preliminary data.</text>
</comment>
<dbReference type="InterPro" id="IPR036374">
    <property type="entry name" value="OxRdtase_Mopterin-bd_sf"/>
</dbReference>
<keyword evidence="4" id="KW-1185">Reference proteome</keyword>
<dbReference type="Gene3D" id="2.60.40.650">
    <property type="match status" value="1"/>
</dbReference>
<sequence>MTERARLSAPHAVVTGVVALAAALAAGHVVAAFVGRSASPYLAVGSAVVELTPAWLEDWAVRTFGTADKVVLLGGMAVVLLLLAVVAGVLSRRGPGPGTALIGGLGVLGGVAVFTRADVGQLALLAPLASLVAGIGTFRFLHARALRETTENPDNPENIGGRPAPGRRRFLLGAGGVAAGAGVLGLGGQLLGVSRDAASSRAAVPPLRPVRPAPPVPPDADFAKLGTPTFLTPNTDFYRIDTALVVPQVRADGWTLRLHGMVERELELSYDDVRARRLVERTITLCCVSNEVGGPLISTANFIGVDLGELLREAGVRPGAEQLFSTSADGWTCGTPLAVVLDRDRGALLALGMNGEPLPLEHGFPARLVVPGLYGYVSATKWVTDLEVTTWEARRAYWFERDWAREAPVKTQSRIDRPVAFGTLLAGRVVAAGIAWAQHTGIAKVEARLDSGPWREAELSTVVTDDAWRMWQIALDVPRPGNHRLTCRATDRSGYTQTPLRSPVLPDGATGWHEITFTTT</sequence>
<evidence type="ECO:0000259" key="2">
    <source>
        <dbReference type="Pfam" id="PF00174"/>
    </source>
</evidence>
<dbReference type="SUPFAM" id="SSF81296">
    <property type="entry name" value="E set domains"/>
    <property type="match status" value="1"/>
</dbReference>
<evidence type="ECO:0000256" key="1">
    <source>
        <dbReference type="SAM" id="Phobius"/>
    </source>
</evidence>
<dbReference type="EMBL" id="JBHUOF010000001">
    <property type="protein sequence ID" value="MFD2798029.1"/>
    <property type="molecule type" value="Genomic_DNA"/>
</dbReference>
<evidence type="ECO:0000313" key="3">
    <source>
        <dbReference type="EMBL" id="MFD2798029.1"/>
    </source>
</evidence>
<dbReference type="SUPFAM" id="SSF56524">
    <property type="entry name" value="Oxidoreductase molybdopterin-binding domain"/>
    <property type="match status" value="1"/>
</dbReference>
<dbReference type="InterPro" id="IPR000572">
    <property type="entry name" value="OxRdtase_Mopterin-bd_dom"/>
</dbReference>
<dbReference type="Proteomes" id="UP001597478">
    <property type="component" value="Unassembled WGS sequence"/>
</dbReference>
<feature type="transmembrane region" description="Helical" evidence="1">
    <location>
        <begin position="97"/>
        <end position="115"/>
    </location>
</feature>
<gene>
    <name evidence="3" type="ORF">ACFS2C_01310</name>
</gene>
<organism evidence="3 4">
    <name type="scientific">Prauserella oleivorans</name>
    <dbReference type="NCBI Taxonomy" id="1478153"/>
    <lineage>
        <taxon>Bacteria</taxon>
        <taxon>Bacillati</taxon>
        <taxon>Actinomycetota</taxon>
        <taxon>Actinomycetes</taxon>
        <taxon>Pseudonocardiales</taxon>
        <taxon>Pseudonocardiaceae</taxon>
        <taxon>Prauserella</taxon>
    </lineage>
</organism>
<reference evidence="4" key="1">
    <citation type="journal article" date="2019" name="Int. J. Syst. Evol. Microbiol.">
        <title>The Global Catalogue of Microorganisms (GCM) 10K type strain sequencing project: providing services to taxonomists for standard genome sequencing and annotation.</title>
        <authorList>
            <consortium name="The Broad Institute Genomics Platform"/>
            <consortium name="The Broad Institute Genome Sequencing Center for Infectious Disease"/>
            <person name="Wu L."/>
            <person name="Ma J."/>
        </authorList>
    </citation>
    <scope>NUCLEOTIDE SEQUENCE [LARGE SCALE GENOMIC DNA]</scope>
    <source>
        <strain evidence="4">IBRC-M 10906</strain>
    </source>
</reference>
<dbReference type="Gene3D" id="3.90.420.10">
    <property type="entry name" value="Oxidoreductase, molybdopterin-binding domain"/>
    <property type="match status" value="1"/>
</dbReference>
<keyword evidence="1" id="KW-0472">Membrane</keyword>
<name>A0ABW5W4B4_9PSEU</name>